<evidence type="ECO:0000313" key="5">
    <source>
        <dbReference type="EMBL" id="CAG9134354.1"/>
    </source>
</evidence>
<keyword evidence="6" id="KW-1185">Reference proteome</keyword>
<dbReference type="GO" id="GO:0005524">
    <property type="term" value="F:ATP binding"/>
    <property type="evidence" value="ECO:0007669"/>
    <property type="project" value="UniProtKB-KW"/>
</dbReference>
<dbReference type="InterPro" id="IPR014013">
    <property type="entry name" value="Helic_SF1/SF2_ATP-bd_DinG/Rad3"/>
</dbReference>
<accession>A0A8S4G3D4</accession>
<evidence type="ECO:0000256" key="1">
    <source>
        <dbReference type="ARBA" id="ARBA00022741"/>
    </source>
</evidence>
<reference evidence="5" key="1">
    <citation type="submission" date="2020-11" db="EMBL/GenBank/DDBJ databases">
        <authorList>
            <person name="Whiteford S."/>
        </authorList>
    </citation>
    <scope>NUCLEOTIDE SEQUENCE</scope>
</reference>
<feature type="domain" description="Helicase ATP-binding" evidence="4">
    <location>
        <begin position="2"/>
        <end position="347"/>
    </location>
</feature>
<organism evidence="5 6">
    <name type="scientific">Plutella xylostella</name>
    <name type="common">Diamondback moth</name>
    <name type="synonym">Plutella maculipennis</name>
    <dbReference type="NCBI Taxonomy" id="51655"/>
    <lineage>
        <taxon>Eukaryota</taxon>
        <taxon>Metazoa</taxon>
        <taxon>Ecdysozoa</taxon>
        <taxon>Arthropoda</taxon>
        <taxon>Hexapoda</taxon>
        <taxon>Insecta</taxon>
        <taxon>Pterygota</taxon>
        <taxon>Neoptera</taxon>
        <taxon>Endopterygota</taxon>
        <taxon>Lepidoptera</taxon>
        <taxon>Glossata</taxon>
        <taxon>Ditrysia</taxon>
        <taxon>Yponomeutoidea</taxon>
        <taxon>Plutellidae</taxon>
        <taxon>Plutella</taxon>
    </lineage>
</organism>
<evidence type="ECO:0000256" key="2">
    <source>
        <dbReference type="ARBA" id="ARBA00022801"/>
    </source>
</evidence>
<dbReference type="GO" id="GO:0034085">
    <property type="term" value="P:establishment of sister chromatid cohesion"/>
    <property type="evidence" value="ECO:0007669"/>
    <property type="project" value="TreeGrafter"/>
</dbReference>
<evidence type="ECO:0000259" key="4">
    <source>
        <dbReference type="PROSITE" id="PS51193"/>
    </source>
</evidence>
<dbReference type="SUPFAM" id="SSF52540">
    <property type="entry name" value="P-loop containing nucleoside triphosphate hydrolases"/>
    <property type="match status" value="1"/>
</dbReference>
<proteinExistence type="predicted"/>
<evidence type="ECO:0000256" key="3">
    <source>
        <dbReference type="ARBA" id="ARBA00022840"/>
    </source>
</evidence>
<dbReference type="Pfam" id="PF06733">
    <property type="entry name" value="DEAD_2"/>
    <property type="match status" value="1"/>
</dbReference>
<dbReference type="GO" id="GO:0005634">
    <property type="term" value="C:nucleus"/>
    <property type="evidence" value="ECO:0007669"/>
    <property type="project" value="TreeGrafter"/>
</dbReference>
<dbReference type="Gene3D" id="3.40.50.300">
    <property type="entry name" value="P-loop containing nucleotide triphosphate hydrolases"/>
    <property type="match status" value="2"/>
</dbReference>
<dbReference type="Proteomes" id="UP000653454">
    <property type="component" value="Unassembled WGS sequence"/>
</dbReference>
<comment type="caution">
    <text evidence="5">The sequence shown here is derived from an EMBL/GenBank/DDBJ whole genome shotgun (WGS) entry which is preliminary data.</text>
</comment>
<dbReference type="InterPro" id="IPR006554">
    <property type="entry name" value="Helicase-like_DEXD_c2"/>
</dbReference>
<dbReference type="InterPro" id="IPR045028">
    <property type="entry name" value="DinG/Rad3-like"/>
</dbReference>
<keyword evidence="2" id="KW-0378">Hydrolase</keyword>
<dbReference type="GO" id="GO:0016818">
    <property type="term" value="F:hydrolase activity, acting on acid anhydrides, in phosphorus-containing anhydrides"/>
    <property type="evidence" value="ECO:0007669"/>
    <property type="project" value="InterPro"/>
</dbReference>
<dbReference type="InterPro" id="IPR027417">
    <property type="entry name" value="P-loop_NTPase"/>
</dbReference>
<dbReference type="SMART" id="SM00488">
    <property type="entry name" value="DEXDc2"/>
    <property type="match status" value="1"/>
</dbReference>
<keyword evidence="1" id="KW-0547">Nucleotide-binding</keyword>
<dbReference type="GO" id="GO:0003678">
    <property type="term" value="F:DNA helicase activity"/>
    <property type="evidence" value="ECO:0007669"/>
    <property type="project" value="InterPro"/>
</dbReference>
<dbReference type="PANTHER" id="PTHR11472:SF41">
    <property type="entry name" value="ATP-DEPENDENT DNA HELICASE DDX11-RELATED"/>
    <property type="match status" value="1"/>
</dbReference>
<dbReference type="AlphaFoldDB" id="A0A8S4G3D4"/>
<evidence type="ECO:0000313" key="6">
    <source>
        <dbReference type="Proteomes" id="UP000653454"/>
    </source>
</evidence>
<gene>
    <name evidence="5" type="ORF">PLXY2_LOCUS12618</name>
</gene>
<dbReference type="InterPro" id="IPR010614">
    <property type="entry name" value="RAD3-like_helicase_DEAD"/>
</dbReference>
<dbReference type="PROSITE" id="PS51193">
    <property type="entry name" value="HELICASE_ATP_BIND_2"/>
    <property type="match status" value="1"/>
</dbReference>
<protein>
    <submittedName>
        <fullName evidence="5">(diamondback moth) hypothetical protein</fullName>
    </submittedName>
</protein>
<keyword evidence="3" id="KW-0067">ATP-binding</keyword>
<sequence>MEEIEFPFPFKPYDIQQKFMKELYLTLEKRGLGIFESPTGTGKSLSICCGALQWLKDHVQKEEEQLEKCITQLKSEISSQTSNDDWLQEEYEKIKKTQVLAELNSKLDHIKKRRTYFSDLKSRVAKQKANLSIKESVRLKDFNKKYDKEKENINEENKEPIAEDHDLILEEFEEKECSDDEETEEKLNDNNTKIYISSRTHSQLSQFVGEIKRTVFNEDTRVVTLASRQHYCINPDVAKLKNVHLINERCLDMQKSSTKSTAVDEDGKVLKKTKTKSCTACPYYNQSNVTKLKERLLVDIMDMEDLLKNGKELKGCPYYASRAALEDAQLSQFDRQVYNKNITLKTV</sequence>
<name>A0A8S4G3D4_PLUXY</name>
<dbReference type="PANTHER" id="PTHR11472">
    <property type="entry name" value="DNA REPAIR DEAD HELICASE RAD3/XP-D SUBFAMILY MEMBER"/>
    <property type="match status" value="1"/>
</dbReference>
<dbReference type="EMBL" id="CAJHNJ030000077">
    <property type="protein sequence ID" value="CAG9134354.1"/>
    <property type="molecule type" value="Genomic_DNA"/>
</dbReference>
<dbReference type="GO" id="GO:0003677">
    <property type="term" value="F:DNA binding"/>
    <property type="evidence" value="ECO:0007669"/>
    <property type="project" value="InterPro"/>
</dbReference>